<dbReference type="EMBL" id="AHCD03000026">
    <property type="protein sequence ID" value="KAF7788433.1"/>
    <property type="molecule type" value="Genomic_DNA"/>
</dbReference>
<gene>
    <name evidence="2" type="ORF">PRUB_a3093</name>
</gene>
<dbReference type="PANTHER" id="PTHR13369:SF0">
    <property type="entry name" value="GLUTATHIONE S-TRANSFERASE C-TERMINAL DOMAIN-CONTAINING PROTEIN"/>
    <property type="match status" value="1"/>
</dbReference>
<dbReference type="InterPro" id="IPR029063">
    <property type="entry name" value="SAM-dependent_MTases_sf"/>
</dbReference>
<proteinExistence type="predicted"/>
<dbReference type="SUPFAM" id="SSF53335">
    <property type="entry name" value="S-adenosyl-L-methionine-dependent methyltransferases"/>
    <property type="match status" value="1"/>
</dbReference>
<feature type="domain" description="Methyltransferase" evidence="1">
    <location>
        <begin position="129"/>
        <end position="243"/>
    </location>
</feature>
<sequence length="416" mass="46844">MGASAYNERPLVSSVSVASMHSSFSSQFLALDALLTDTRRYWQLLAFDHTDIPWPDLEEALLSLSDEDVTALDRDPESLIAFLVPYIPALQTLPTLTALTLDATSRPEFPFWLSNGIKGRKLTQLQDFVAQVYQPKLPVLEWCAGKGHLGRLLAYLGAEHVDSVELQAALCQQGQHSAEQQKLAMTFHCADVLNDPIAQYFRPRQQAVALHACGRLHQTFMEQASAAQCEQISLSPCCYHLFTEPTYQPMSDVAAHSALDLSHSDMKLALQETVTAPGRVAKVRKREVQWRLAFDALRRDVTGDTQYLSVPSVNKAIFSGPFVDFCHWAAEQKQLDLPAHFDADYYLAQGRARQRITERIELVRHAFRRAIEVWLVLDRVLYLEQAGYDVSLSEFCHKSLTPRNILIQATRCQSAK</sequence>
<protein>
    <recommendedName>
        <fullName evidence="1">Methyltransferase domain-containing protein</fullName>
    </recommendedName>
</protein>
<evidence type="ECO:0000259" key="1">
    <source>
        <dbReference type="Pfam" id="PF13679"/>
    </source>
</evidence>
<dbReference type="Pfam" id="PF13679">
    <property type="entry name" value="Methyltransf_32"/>
    <property type="match status" value="1"/>
</dbReference>
<accession>A0A8T0CCJ5</accession>
<evidence type="ECO:0000313" key="2">
    <source>
        <dbReference type="EMBL" id="KAF7788433.1"/>
    </source>
</evidence>
<name>A0A8T0CCJ5_9GAMM</name>
<comment type="caution">
    <text evidence="2">The sequence shown here is derived from an EMBL/GenBank/DDBJ whole genome shotgun (WGS) entry which is preliminary data.</text>
</comment>
<dbReference type="Gene3D" id="3.40.50.150">
    <property type="entry name" value="Vaccinia Virus protein VP39"/>
    <property type="match status" value="1"/>
</dbReference>
<dbReference type="PANTHER" id="PTHR13369">
    <property type="match status" value="1"/>
</dbReference>
<reference evidence="2 3" key="1">
    <citation type="journal article" date="2012" name="J. Bacteriol.">
        <title>Genome sequence of the cycloprodigiosin-producing bacterial strain Pseudoalteromonas rubra ATCC 29570(T).</title>
        <authorList>
            <person name="Xie B.B."/>
            <person name="Shu Y.L."/>
            <person name="Qin Q.L."/>
            <person name="Rong J.C."/>
            <person name="Zhang X.Y."/>
            <person name="Chen X.L."/>
            <person name="Zhou B.C."/>
            <person name="Zhang Y.Z."/>
        </authorList>
    </citation>
    <scope>NUCLEOTIDE SEQUENCE [LARGE SCALE GENOMIC DNA]</scope>
    <source>
        <strain evidence="2 3">DSM 6842</strain>
    </source>
</reference>
<evidence type="ECO:0000313" key="3">
    <source>
        <dbReference type="Proteomes" id="UP000016480"/>
    </source>
</evidence>
<dbReference type="InterPro" id="IPR025714">
    <property type="entry name" value="Methyltranfer_dom"/>
</dbReference>
<dbReference type="AlphaFoldDB" id="A0A8T0CCJ5"/>
<organism evidence="2 3">
    <name type="scientific">Pseudoalteromonas rubra</name>
    <dbReference type="NCBI Taxonomy" id="43658"/>
    <lineage>
        <taxon>Bacteria</taxon>
        <taxon>Pseudomonadati</taxon>
        <taxon>Pseudomonadota</taxon>
        <taxon>Gammaproteobacteria</taxon>
        <taxon>Alteromonadales</taxon>
        <taxon>Pseudoalteromonadaceae</taxon>
        <taxon>Pseudoalteromonas</taxon>
    </lineage>
</organism>
<dbReference type="Proteomes" id="UP000016480">
    <property type="component" value="Unassembled WGS sequence"/>
</dbReference>